<evidence type="ECO:0000313" key="2">
    <source>
        <dbReference type="EMBL" id="CAG9565408.1"/>
    </source>
</evidence>
<evidence type="ECO:0000313" key="3">
    <source>
        <dbReference type="Proteomes" id="UP000789524"/>
    </source>
</evidence>
<dbReference type="OrthoDB" id="7491617at2759"/>
<sequence>MHGTTEVWWGWQQQVYRALAVCCVNCHSISVFQAAYFNCTDRFAKSSVMQAAPLPTRGRSHTAVAGRKSGTPGSGTNARVGSTRADCREVSQCSVSVA</sequence>
<comment type="caution">
    <text evidence="2">The sequence shown here is derived from an EMBL/GenBank/DDBJ whole genome shotgun (WGS) entry which is preliminary data.</text>
</comment>
<name>A0A8J2QSS4_9NEOP</name>
<dbReference type="Proteomes" id="UP000789524">
    <property type="component" value="Unassembled WGS sequence"/>
</dbReference>
<reference evidence="2" key="1">
    <citation type="submission" date="2021-09" db="EMBL/GenBank/DDBJ databases">
        <authorList>
            <person name="Martin H S."/>
        </authorList>
    </citation>
    <scope>NUCLEOTIDE SEQUENCE</scope>
</reference>
<gene>
    <name evidence="2" type="ORF">DCHRY22_LOCUS6255</name>
</gene>
<organism evidence="2 3">
    <name type="scientific">Danaus chrysippus</name>
    <name type="common">African queen</name>
    <dbReference type="NCBI Taxonomy" id="151541"/>
    <lineage>
        <taxon>Eukaryota</taxon>
        <taxon>Metazoa</taxon>
        <taxon>Ecdysozoa</taxon>
        <taxon>Arthropoda</taxon>
        <taxon>Hexapoda</taxon>
        <taxon>Insecta</taxon>
        <taxon>Pterygota</taxon>
        <taxon>Neoptera</taxon>
        <taxon>Endopterygota</taxon>
        <taxon>Lepidoptera</taxon>
        <taxon>Glossata</taxon>
        <taxon>Ditrysia</taxon>
        <taxon>Papilionoidea</taxon>
        <taxon>Nymphalidae</taxon>
        <taxon>Danainae</taxon>
        <taxon>Danaini</taxon>
        <taxon>Danaina</taxon>
        <taxon>Danaus</taxon>
        <taxon>Anosia</taxon>
    </lineage>
</organism>
<proteinExistence type="predicted"/>
<keyword evidence="3" id="KW-1185">Reference proteome</keyword>
<dbReference type="EMBL" id="CAKASE010000053">
    <property type="protein sequence ID" value="CAG9565408.1"/>
    <property type="molecule type" value="Genomic_DNA"/>
</dbReference>
<evidence type="ECO:0000256" key="1">
    <source>
        <dbReference type="SAM" id="MobiDB-lite"/>
    </source>
</evidence>
<accession>A0A8J2QSS4</accession>
<feature type="region of interest" description="Disordered" evidence="1">
    <location>
        <begin position="55"/>
        <end position="83"/>
    </location>
</feature>
<dbReference type="AlphaFoldDB" id="A0A8J2QSS4"/>
<protein>
    <submittedName>
        <fullName evidence="2">(African queen) hypothetical protein</fullName>
    </submittedName>
</protein>